<dbReference type="OrthoDB" id="9785911at2"/>
<comment type="similarity">
    <text evidence="1">Belongs to the FemABX family.</text>
</comment>
<dbReference type="InterPro" id="IPR003447">
    <property type="entry name" value="FEMABX"/>
</dbReference>
<organism evidence="7 8">
    <name type="scientific">Alkalispirochaeta americana</name>
    <dbReference type="NCBI Taxonomy" id="159291"/>
    <lineage>
        <taxon>Bacteria</taxon>
        <taxon>Pseudomonadati</taxon>
        <taxon>Spirochaetota</taxon>
        <taxon>Spirochaetia</taxon>
        <taxon>Spirochaetales</taxon>
        <taxon>Spirochaetaceae</taxon>
        <taxon>Alkalispirochaeta</taxon>
    </lineage>
</organism>
<dbReference type="GO" id="GO:0008360">
    <property type="term" value="P:regulation of cell shape"/>
    <property type="evidence" value="ECO:0007669"/>
    <property type="project" value="UniProtKB-KW"/>
</dbReference>
<keyword evidence="4" id="KW-0573">Peptidoglycan synthesis</keyword>
<gene>
    <name evidence="7" type="ORF">SAMN05920897_101177</name>
</gene>
<dbReference type="GO" id="GO:0016755">
    <property type="term" value="F:aminoacyltransferase activity"/>
    <property type="evidence" value="ECO:0007669"/>
    <property type="project" value="InterPro"/>
</dbReference>
<evidence type="ECO:0000313" key="8">
    <source>
        <dbReference type="Proteomes" id="UP000186400"/>
    </source>
</evidence>
<evidence type="ECO:0000256" key="6">
    <source>
        <dbReference type="ARBA" id="ARBA00023316"/>
    </source>
</evidence>
<sequence>MDRWGDSGMTGSLLQTAWWGELKEEFGWSVTTATEGTRVFCRSLGPFRLGYIPFGFSRATGDPPGPGAIGQVVQSMREAAKDLPGRPHLLRWDVPWQVDHFDRSEAVAAGLRPAPVRVQPPDTVVVSLQDEEESLLSRMKSKTRYNIRLAQRRGVLVEAFTADDSRADRELMLWYELYQDTARRDRITIHPFCYYRRVLELSRRDGAPRLTLYQARHEGDLLGGIVVVSWQGTSTYLYGAGADIKRNLMASYLLQWEALRQARARGDRSYDLFGIPPSDDPAHPMHGLYRFKTGFGGELLHRPGCWDLPLHQHRAWCFRNAERVRGWYYQGLRKGLEGSLGRIRAAAGRPGA</sequence>
<dbReference type="InterPro" id="IPR050644">
    <property type="entry name" value="PG_Glycine_Bridge_Synth"/>
</dbReference>
<proteinExistence type="inferred from homology"/>
<keyword evidence="6" id="KW-0961">Cell wall biogenesis/degradation</keyword>
<dbReference type="EMBL" id="FTMS01000001">
    <property type="protein sequence ID" value="SIP89555.1"/>
    <property type="molecule type" value="Genomic_DNA"/>
</dbReference>
<dbReference type="PANTHER" id="PTHR36174:SF1">
    <property type="entry name" value="LIPID II:GLYCINE GLYCYLTRANSFERASE"/>
    <property type="match status" value="1"/>
</dbReference>
<dbReference type="SUPFAM" id="SSF55729">
    <property type="entry name" value="Acyl-CoA N-acyltransferases (Nat)"/>
    <property type="match status" value="1"/>
</dbReference>
<dbReference type="Proteomes" id="UP000186400">
    <property type="component" value="Unassembled WGS sequence"/>
</dbReference>
<keyword evidence="5" id="KW-0012">Acyltransferase</keyword>
<dbReference type="Gene3D" id="3.40.630.30">
    <property type="match status" value="1"/>
</dbReference>
<evidence type="ECO:0000313" key="7">
    <source>
        <dbReference type="EMBL" id="SIP89555.1"/>
    </source>
</evidence>
<keyword evidence="3" id="KW-0133">Cell shape</keyword>
<evidence type="ECO:0000256" key="1">
    <source>
        <dbReference type="ARBA" id="ARBA00009943"/>
    </source>
</evidence>
<evidence type="ECO:0000256" key="3">
    <source>
        <dbReference type="ARBA" id="ARBA00022960"/>
    </source>
</evidence>
<dbReference type="AlphaFoldDB" id="A0A1N6NBW6"/>
<dbReference type="InterPro" id="IPR016181">
    <property type="entry name" value="Acyl_CoA_acyltransferase"/>
</dbReference>
<name>A0A1N6NBW6_9SPIO</name>
<dbReference type="PANTHER" id="PTHR36174">
    <property type="entry name" value="LIPID II:GLYCINE GLYCYLTRANSFERASE"/>
    <property type="match status" value="1"/>
</dbReference>
<evidence type="ECO:0000256" key="2">
    <source>
        <dbReference type="ARBA" id="ARBA00022679"/>
    </source>
</evidence>
<dbReference type="PROSITE" id="PS51191">
    <property type="entry name" value="FEMABX"/>
    <property type="match status" value="1"/>
</dbReference>
<dbReference type="STRING" id="159291.SAMN05920897_101177"/>
<accession>A0A1N6NBW6</accession>
<protein>
    <submittedName>
        <fullName evidence="7">Lipid II:glycine glycyltransferase (Peptidoglycan interpeptide bridge formation enzyme)</fullName>
    </submittedName>
</protein>
<keyword evidence="8" id="KW-1185">Reference proteome</keyword>
<evidence type="ECO:0000256" key="4">
    <source>
        <dbReference type="ARBA" id="ARBA00022984"/>
    </source>
</evidence>
<reference evidence="8" key="1">
    <citation type="submission" date="2017-01" db="EMBL/GenBank/DDBJ databases">
        <authorList>
            <person name="Varghese N."/>
            <person name="Submissions S."/>
        </authorList>
    </citation>
    <scope>NUCLEOTIDE SEQUENCE [LARGE SCALE GENOMIC DNA]</scope>
    <source>
        <strain evidence="8">ASpG1</strain>
    </source>
</reference>
<dbReference type="Pfam" id="PF02388">
    <property type="entry name" value="FemAB"/>
    <property type="match status" value="2"/>
</dbReference>
<dbReference type="GO" id="GO:0009252">
    <property type="term" value="P:peptidoglycan biosynthetic process"/>
    <property type="evidence" value="ECO:0007669"/>
    <property type="project" value="UniProtKB-KW"/>
</dbReference>
<evidence type="ECO:0000256" key="5">
    <source>
        <dbReference type="ARBA" id="ARBA00023315"/>
    </source>
</evidence>
<keyword evidence="2 7" id="KW-0808">Transferase</keyword>
<dbReference type="GO" id="GO:0071555">
    <property type="term" value="P:cell wall organization"/>
    <property type="evidence" value="ECO:0007669"/>
    <property type="project" value="UniProtKB-KW"/>
</dbReference>